<evidence type="ECO:0000313" key="6">
    <source>
        <dbReference type="Proteomes" id="UP001055439"/>
    </source>
</evidence>
<evidence type="ECO:0000256" key="4">
    <source>
        <dbReference type="SAM" id="MobiDB-lite"/>
    </source>
</evidence>
<dbReference type="Gene3D" id="6.10.140.1620">
    <property type="match status" value="1"/>
</dbReference>
<evidence type="ECO:0000256" key="2">
    <source>
        <dbReference type="ARBA" id="ARBA00011513"/>
    </source>
</evidence>
<evidence type="ECO:0000313" key="5">
    <source>
        <dbReference type="EMBL" id="URE01778.1"/>
    </source>
</evidence>
<dbReference type="InterPro" id="IPR028457">
    <property type="entry name" value="ABI"/>
</dbReference>
<dbReference type="PANTHER" id="PTHR10460">
    <property type="entry name" value="ABL INTERACTOR FAMILY MEMBER"/>
    <property type="match status" value="1"/>
</dbReference>
<protein>
    <submittedName>
        <fullName evidence="5">Uncharacterized protein</fullName>
    </submittedName>
</protein>
<organism evidence="5 6">
    <name type="scientific">Musa troglodytarum</name>
    <name type="common">fe'i banana</name>
    <dbReference type="NCBI Taxonomy" id="320322"/>
    <lineage>
        <taxon>Eukaryota</taxon>
        <taxon>Viridiplantae</taxon>
        <taxon>Streptophyta</taxon>
        <taxon>Embryophyta</taxon>
        <taxon>Tracheophyta</taxon>
        <taxon>Spermatophyta</taxon>
        <taxon>Magnoliopsida</taxon>
        <taxon>Liliopsida</taxon>
        <taxon>Zingiberales</taxon>
        <taxon>Musaceae</taxon>
        <taxon>Musa</taxon>
    </lineage>
</organism>
<feature type="region of interest" description="Disordered" evidence="4">
    <location>
        <begin position="386"/>
        <end position="411"/>
    </location>
</feature>
<dbReference type="AlphaFoldDB" id="A0A9E7K0L7"/>
<dbReference type="PANTHER" id="PTHR10460:SF10">
    <property type="entry name" value="PROTEIN ABIL3"/>
    <property type="match status" value="1"/>
</dbReference>
<evidence type="ECO:0000256" key="1">
    <source>
        <dbReference type="ARBA" id="ARBA00010020"/>
    </source>
</evidence>
<keyword evidence="6" id="KW-1185">Reference proteome</keyword>
<dbReference type="EMBL" id="CP097507">
    <property type="protein sequence ID" value="URE01778.1"/>
    <property type="molecule type" value="Genomic_DNA"/>
</dbReference>
<evidence type="ECO:0000256" key="3">
    <source>
        <dbReference type="ARBA" id="ARBA00025223"/>
    </source>
</evidence>
<comment type="subunit">
    <text evidence="2">Binds SCAR.</text>
</comment>
<dbReference type="OrthoDB" id="1927036at2759"/>
<reference evidence="5" key="1">
    <citation type="submission" date="2022-05" db="EMBL/GenBank/DDBJ databases">
        <title>The Musa troglodytarum L. genome provides insights into the mechanism of non-climacteric behaviour and enrichment of carotenoids.</title>
        <authorList>
            <person name="Wang J."/>
        </authorList>
    </citation>
    <scope>NUCLEOTIDE SEQUENCE</scope>
    <source>
        <tissue evidence="5">Leaf</tissue>
    </source>
</reference>
<sequence length="411" mass="45970">SQDGKRRVTTVSFCFGRQTQRRWRWRADHFGSRDEHRGIISIAAFRIGVGLLSQRAPLYGLRCPLGSLLPPLLFYAGSLARFRTGKGVRVLRPERVLSSLSYLGGVKGDAVAVIAARISISSYLFLSSMEIVALPSTSEMFSHQDASNFDELSMEQSLLFCDTLKDLKKLKLQLYSAAEYFELSYTTDDHKQLVFNTLKEYAIKALVNTVDHIGSVSFKVNSLLDEKVDELSGAEFRVSSIEQRIRACQELVDREGLLQQSLVIKAPSYSRKYTLPAGESMPDSGRHAAPKYENLNADNDNNTQPYKSHAVHLAKMVKPASFRKMLAMSPLSPRKMHPPLLSQQPKKFLGAGAGSPILLACAYSFKQMLSSSRTQKLASVSLHAEWKNQKDSEQNQSNGKKFLKSLLSRRK</sequence>
<gene>
    <name evidence="5" type="ORF">MUK42_01135</name>
</gene>
<name>A0A9E7K0L7_9LILI</name>
<proteinExistence type="inferred from homology"/>
<accession>A0A9E7K0L7</accession>
<feature type="non-terminal residue" evidence="5">
    <location>
        <position position="1"/>
    </location>
</feature>
<dbReference type="Proteomes" id="UP001055439">
    <property type="component" value="Chromosome 5"/>
</dbReference>
<feature type="compositionally biased region" description="Basic residues" evidence="4">
    <location>
        <begin position="401"/>
        <end position="411"/>
    </location>
</feature>
<comment type="function">
    <text evidence="3">Involved in regulation of actin and microtubule organization. Part of a WAVE complex that activates the Arp2/3 complex.</text>
</comment>
<comment type="similarity">
    <text evidence="1">Belongs to the ABI family.</text>
</comment>